<reference evidence="1" key="1">
    <citation type="submission" date="2021-01" db="UniProtKB">
        <authorList>
            <consortium name="EnsemblPlants"/>
        </authorList>
    </citation>
    <scope>IDENTIFICATION</scope>
</reference>
<keyword evidence="2" id="KW-1185">Reference proteome</keyword>
<name>A0A7N0VC97_KALFE</name>
<dbReference type="Proteomes" id="UP000594263">
    <property type="component" value="Unplaced"/>
</dbReference>
<accession>A0A7N0VC97</accession>
<evidence type="ECO:0000313" key="2">
    <source>
        <dbReference type="Proteomes" id="UP000594263"/>
    </source>
</evidence>
<dbReference type="EnsemblPlants" id="Kaladp0515s0224.1.v1.1">
    <property type="protein sequence ID" value="Kaladp0515s0224.1.v1.1.CDS.1"/>
    <property type="gene ID" value="Kaladp0515s0224.v1.1"/>
</dbReference>
<dbReference type="Gramene" id="Kaladp0515s0224.1.v1.1">
    <property type="protein sequence ID" value="Kaladp0515s0224.1.v1.1.CDS.1"/>
    <property type="gene ID" value="Kaladp0515s0224.v1.1"/>
</dbReference>
<dbReference type="AlphaFoldDB" id="A0A7N0VC97"/>
<protein>
    <submittedName>
        <fullName evidence="1">Uncharacterized protein</fullName>
    </submittedName>
</protein>
<sequence>MKRYHNKILIEKKKGVGEGGGYDEIGRRYELNFIEPWYGNLLSENFQVQRNPGIKTGQS</sequence>
<organism evidence="1 2">
    <name type="scientific">Kalanchoe fedtschenkoi</name>
    <name type="common">Lavender scallops</name>
    <name type="synonym">South American air plant</name>
    <dbReference type="NCBI Taxonomy" id="63787"/>
    <lineage>
        <taxon>Eukaryota</taxon>
        <taxon>Viridiplantae</taxon>
        <taxon>Streptophyta</taxon>
        <taxon>Embryophyta</taxon>
        <taxon>Tracheophyta</taxon>
        <taxon>Spermatophyta</taxon>
        <taxon>Magnoliopsida</taxon>
        <taxon>eudicotyledons</taxon>
        <taxon>Gunneridae</taxon>
        <taxon>Pentapetalae</taxon>
        <taxon>Saxifragales</taxon>
        <taxon>Crassulaceae</taxon>
        <taxon>Kalanchoe</taxon>
    </lineage>
</organism>
<proteinExistence type="predicted"/>
<evidence type="ECO:0000313" key="1">
    <source>
        <dbReference type="EnsemblPlants" id="Kaladp0515s0224.1.v1.1.CDS.1"/>
    </source>
</evidence>